<dbReference type="KEGG" id="bwh:A9C19_13390"/>
<keyword evidence="1" id="KW-0812">Transmembrane</keyword>
<sequence length="108" mass="12724">MSFYNIWFDVTFFEYILLTIIGVYVLGFIGAAISAFFSRIASLYLSLIGLQIPIAIMLILLIFEYLIFFLLGIHYPLWLPFGTYSTLILVAIVMLVWRWRREKRMDLL</sequence>
<feature type="transmembrane region" description="Helical" evidence="1">
    <location>
        <begin position="12"/>
        <end position="37"/>
    </location>
</feature>
<name>A0A1L3MTN4_9BACI</name>
<keyword evidence="3" id="KW-1185">Reference proteome</keyword>
<accession>A0A1L3MTN4</accession>
<organism evidence="2 3">
    <name type="scientific">Bacillus weihaiensis</name>
    <dbReference type="NCBI Taxonomy" id="1547283"/>
    <lineage>
        <taxon>Bacteria</taxon>
        <taxon>Bacillati</taxon>
        <taxon>Bacillota</taxon>
        <taxon>Bacilli</taxon>
        <taxon>Bacillales</taxon>
        <taxon>Bacillaceae</taxon>
        <taxon>Bacillus</taxon>
    </lineage>
</organism>
<keyword evidence="1" id="KW-0472">Membrane</keyword>
<evidence type="ECO:0000313" key="2">
    <source>
        <dbReference type="EMBL" id="APH05664.1"/>
    </source>
</evidence>
<dbReference type="Proteomes" id="UP000181936">
    <property type="component" value="Chromosome"/>
</dbReference>
<gene>
    <name evidence="2" type="ORF">A9C19_13390</name>
</gene>
<dbReference type="EMBL" id="CP016020">
    <property type="protein sequence ID" value="APH05664.1"/>
    <property type="molecule type" value="Genomic_DNA"/>
</dbReference>
<keyword evidence="1" id="KW-1133">Transmembrane helix</keyword>
<evidence type="ECO:0000256" key="1">
    <source>
        <dbReference type="SAM" id="Phobius"/>
    </source>
</evidence>
<feature type="transmembrane region" description="Helical" evidence="1">
    <location>
        <begin position="77"/>
        <end position="97"/>
    </location>
</feature>
<protein>
    <submittedName>
        <fullName evidence="2">Uncharacterized protein</fullName>
    </submittedName>
</protein>
<dbReference type="OrthoDB" id="2199615at2"/>
<feature type="transmembrane region" description="Helical" evidence="1">
    <location>
        <begin position="44"/>
        <end position="71"/>
    </location>
</feature>
<proteinExistence type="predicted"/>
<dbReference type="RefSeq" id="WP_072580457.1">
    <property type="nucleotide sequence ID" value="NZ_CP016020.1"/>
</dbReference>
<dbReference type="AlphaFoldDB" id="A0A1L3MTN4"/>
<evidence type="ECO:0000313" key="3">
    <source>
        <dbReference type="Proteomes" id="UP000181936"/>
    </source>
</evidence>
<reference evidence="2 3" key="1">
    <citation type="journal article" date="2016" name="Sci. Rep.">
        <title>Complete genome sequence and transcriptomic analysis of a novel marine strain Bacillus weihaiensis reveals the mechanism of brown algae degradation.</title>
        <authorList>
            <person name="Zhu Y."/>
            <person name="Chen P."/>
            <person name="Bao Y."/>
            <person name="Men Y."/>
            <person name="Zeng Y."/>
            <person name="Yang J."/>
            <person name="Sun J."/>
            <person name="Sun Y."/>
        </authorList>
    </citation>
    <scope>NUCLEOTIDE SEQUENCE [LARGE SCALE GENOMIC DNA]</scope>
    <source>
        <strain evidence="2 3">Alg07</strain>
    </source>
</reference>